<accession>X1JJP5</accession>
<feature type="domain" description="DUF551" evidence="1">
    <location>
        <begin position="43"/>
        <end position="104"/>
    </location>
</feature>
<dbReference type="Pfam" id="PF04448">
    <property type="entry name" value="DUF551"/>
    <property type="match status" value="1"/>
</dbReference>
<sequence length="112" mass="13201">HEIENHISWGWHDDKGNDDVQLLFNEIMRLRAVAAETWEEGIWIDIKERLPELIEYPDGSVNCVLVYQKDGFECGPDIQIWNAAYIHNNKCTFTHWMPLPDPPETERLKEKP</sequence>
<feature type="non-terminal residue" evidence="2">
    <location>
        <position position="1"/>
    </location>
</feature>
<dbReference type="InterPro" id="IPR007539">
    <property type="entry name" value="DUF551"/>
</dbReference>
<organism evidence="2">
    <name type="scientific">marine sediment metagenome</name>
    <dbReference type="NCBI Taxonomy" id="412755"/>
    <lineage>
        <taxon>unclassified sequences</taxon>
        <taxon>metagenomes</taxon>
        <taxon>ecological metagenomes</taxon>
    </lineage>
</organism>
<name>X1JJP5_9ZZZZ</name>
<protein>
    <recommendedName>
        <fullName evidence="1">DUF551 domain-containing protein</fullName>
    </recommendedName>
</protein>
<reference evidence="2" key="1">
    <citation type="journal article" date="2014" name="Front. Microbiol.">
        <title>High frequency of phylogenetically diverse reductive dehalogenase-homologous genes in deep subseafloor sedimentary metagenomes.</title>
        <authorList>
            <person name="Kawai M."/>
            <person name="Futagami T."/>
            <person name="Toyoda A."/>
            <person name="Takaki Y."/>
            <person name="Nishi S."/>
            <person name="Hori S."/>
            <person name="Arai W."/>
            <person name="Tsubouchi T."/>
            <person name="Morono Y."/>
            <person name="Uchiyama I."/>
            <person name="Ito T."/>
            <person name="Fujiyama A."/>
            <person name="Inagaki F."/>
            <person name="Takami H."/>
        </authorList>
    </citation>
    <scope>NUCLEOTIDE SEQUENCE</scope>
    <source>
        <strain evidence="2">Expedition CK06-06</strain>
    </source>
</reference>
<dbReference type="AlphaFoldDB" id="X1JJP5"/>
<proteinExistence type="predicted"/>
<dbReference type="EMBL" id="BARU01040514">
    <property type="protein sequence ID" value="GAH78489.1"/>
    <property type="molecule type" value="Genomic_DNA"/>
</dbReference>
<comment type="caution">
    <text evidence="2">The sequence shown here is derived from an EMBL/GenBank/DDBJ whole genome shotgun (WGS) entry which is preliminary data.</text>
</comment>
<evidence type="ECO:0000313" key="2">
    <source>
        <dbReference type="EMBL" id="GAH78489.1"/>
    </source>
</evidence>
<gene>
    <name evidence="2" type="ORF">S03H2_62623</name>
</gene>
<evidence type="ECO:0000259" key="1">
    <source>
        <dbReference type="Pfam" id="PF04448"/>
    </source>
</evidence>